<dbReference type="SUPFAM" id="SSF53383">
    <property type="entry name" value="PLP-dependent transferases"/>
    <property type="match status" value="1"/>
</dbReference>
<evidence type="ECO:0000313" key="6">
    <source>
        <dbReference type="Proteomes" id="UP001172083"/>
    </source>
</evidence>
<dbReference type="Gene3D" id="3.90.1200.10">
    <property type="match status" value="1"/>
</dbReference>
<feature type="domain" description="Aminoglycoside phosphotransferase" evidence="4">
    <location>
        <begin position="20"/>
        <end position="248"/>
    </location>
</feature>
<dbReference type="Gene3D" id="3.90.1150.10">
    <property type="entry name" value="Aspartate Aminotransferase, domain 1"/>
    <property type="match status" value="1"/>
</dbReference>
<dbReference type="Pfam" id="PF01636">
    <property type="entry name" value="APH"/>
    <property type="match status" value="1"/>
</dbReference>
<keyword evidence="3" id="KW-0663">Pyridoxal phosphate</keyword>
<dbReference type="CDD" id="cd00610">
    <property type="entry name" value="OAT_like"/>
    <property type="match status" value="1"/>
</dbReference>
<keyword evidence="5" id="KW-0808">Transferase</keyword>
<name>A0ABT8LHD4_9BACT</name>
<dbReference type="SUPFAM" id="SSF56112">
    <property type="entry name" value="Protein kinase-like (PK-like)"/>
    <property type="match status" value="1"/>
</dbReference>
<dbReference type="EMBL" id="JAUJEB010000014">
    <property type="protein sequence ID" value="MDN5217215.1"/>
    <property type="molecule type" value="Genomic_DNA"/>
</dbReference>
<dbReference type="InterPro" id="IPR005814">
    <property type="entry name" value="Aminotrans_3"/>
</dbReference>
<evidence type="ECO:0000259" key="4">
    <source>
        <dbReference type="Pfam" id="PF01636"/>
    </source>
</evidence>
<dbReference type="InterPro" id="IPR015421">
    <property type="entry name" value="PyrdxlP-dep_Trfase_major"/>
</dbReference>
<accession>A0ABT8LHD4</accession>
<dbReference type="InterPro" id="IPR015424">
    <property type="entry name" value="PyrdxlP-dep_Trfase"/>
</dbReference>
<dbReference type="Gene3D" id="3.40.640.10">
    <property type="entry name" value="Type I PLP-dependent aspartate aminotransferase-like (Major domain)"/>
    <property type="match status" value="1"/>
</dbReference>
<comment type="cofactor">
    <cofactor evidence="1">
        <name>pyridoxal 5'-phosphate</name>
        <dbReference type="ChEBI" id="CHEBI:597326"/>
    </cofactor>
</comment>
<dbReference type="Pfam" id="PF00202">
    <property type="entry name" value="Aminotran_3"/>
    <property type="match status" value="1"/>
</dbReference>
<dbReference type="PROSITE" id="PS00600">
    <property type="entry name" value="AA_TRANSFER_CLASS_3"/>
    <property type="match status" value="1"/>
</dbReference>
<dbReference type="PANTHER" id="PTHR45688:SF13">
    <property type="entry name" value="ALANINE--GLYOXYLATE AMINOTRANSFERASE 2-LIKE"/>
    <property type="match status" value="1"/>
</dbReference>
<comment type="similarity">
    <text evidence="2">Belongs to the class-III pyridoxal-phosphate-dependent aminotransferase family.</text>
</comment>
<dbReference type="PANTHER" id="PTHR45688">
    <property type="match status" value="1"/>
</dbReference>
<protein>
    <submittedName>
        <fullName evidence="5">Aminotransferase class III-fold pyridoxal phosphate-dependent enzyme</fullName>
    </submittedName>
</protein>
<dbReference type="InterPro" id="IPR049704">
    <property type="entry name" value="Aminotrans_3_PPA_site"/>
</dbReference>
<dbReference type="InterPro" id="IPR015422">
    <property type="entry name" value="PyrdxlP-dep_Trfase_small"/>
</dbReference>
<proteinExistence type="inferred from homology"/>
<comment type="caution">
    <text evidence="5">The sequence shown here is derived from an EMBL/GenBank/DDBJ whole genome shotgun (WGS) entry which is preliminary data.</text>
</comment>
<evidence type="ECO:0000256" key="3">
    <source>
        <dbReference type="ARBA" id="ARBA00022898"/>
    </source>
</evidence>
<keyword evidence="6" id="KW-1185">Reference proteome</keyword>
<dbReference type="InterPro" id="IPR011009">
    <property type="entry name" value="Kinase-like_dom_sf"/>
</dbReference>
<evidence type="ECO:0000313" key="5">
    <source>
        <dbReference type="EMBL" id="MDN5217215.1"/>
    </source>
</evidence>
<keyword evidence="5" id="KW-0032">Aminotransferase</keyword>
<gene>
    <name evidence="5" type="ORF">QQ020_34400</name>
</gene>
<organism evidence="5 6">
    <name type="scientific">Agaribacillus aureus</name>
    <dbReference type="NCBI Taxonomy" id="3051825"/>
    <lineage>
        <taxon>Bacteria</taxon>
        <taxon>Pseudomonadati</taxon>
        <taxon>Bacteroidota</taxon>
        <taxon>Cytophagia</taxon>
        <taxon>Cytophagales</taxon>
        <taxon>Splendidivirgaceae</taxon>
        <taxon>Agaribacillus</taxon>
    </lineage>
</organism>
<sequence length="751" mass="84153">MTEVLTELYGLVDFESKKMEGYESENYRIKSGDLCYVLKIYQHEPGLPELLQAENLILQELATLDTGAFPVPIPNLKGAYLSLDEDKAHIYRLLSFVEGTFFADAQHTAALFHSLGHFMATLDKQLLHFRHPALEARRIVWDLQYFLHNEILVQHIEDESKAKIVKYFFLQYKEYVLPELPHLRKSAIHNDGNEWNLLTKNEKISGIIDFGDMAYTPIIHELAIAVTYGIMGKEDPLSWALPILQGYHQILPLEEKEIDLLYYLIAARLCTSVCNSAKNKKLHPENDYITISERPAWDLLHHWLTINPTHATTSFKKALGMPVKALKTVEEALGHRHRNISKSLSLSYHEPIYMQSAAFQYMYDRYGNTYLDAYNNIPHVGHQHPEVVAAAQRQMARLNTNTRYIYDLLGDYAEKILTKFPASFSKVFFVNSGSAASDLAIRLATNYTQKRQIMVMEHGYHGNTRIGIEISHYKYGHKGGSGQAAHILKAPLSDAYRLAEPDDGTIGQHYAQLATQQLEEADIAAFIAEPIVGCGGQVPLPKDYLKNIYPVVRAKGGVCISDEVQVGFGRLGEYFWGYEMQEVVPDIVVLGKPMGNGHPLAAVVTTEEIAQAFDNGMEFFSSFGGNPVSCAVGMAVLKVIEKERLQENAATVGSYFIDQLTALQGQLVNIGDIRGSGLFLGVEIVKDSTGKEHDTLLASQLKNELKNRKILVSTDGPYDNVIKMKPPLCFNKNNVDQVISEMASILGAAQL</sequence>
<evidence type="ECO:0000256" key="1">
    <source>
        <dbReference type="ARBA" id="ARBA00001933"/>
    </source>
</evidence>
<reference evidence="5" key="1">
    <citation type="submission" date="2023-06" db="EMBL/GenBank/DDBJ databases">
        <title>Genomic of Agaribacillus aureum.</title>
        <authorList>
            <person name="Wang G."/>
        </authorList>
    </citation>
    <scope>NUCLEOTIDE SEQUENCE</scope>
    <source>
        <strain evidence="5">BMA12</strain>
    </source>
</reference>
<evidence type="ECO:0000256" key="2">
    <source>
        <dbReference type="ARBA" id="ARBA00008954"/>
    </source>
</evidence>
<dbReference type="RefSeq" id="WP_346762552.1">
    <property type="nucleotide sequence ID" value="NZ_JAUJEB010000014.1"/>
</dbReference>
<dbReference type="Proteomes" id="UP001172083">
    <property type="component" value="Unassembled WGS sequence"/>
</dbReference>
<dbReference type="GO" id="GO:0008483">
    <property type="term" value="F:transaminase activity"/>
    <property type="evidence" value="ECO:0007669"/>
    <property type="project" value="UniProtKB-KW"/>
</dbReference>
<dbReference type="InterPro" id="IPR002575">
    <property type="entry name" value="Aminoglycoside_PTrfase"/>
</dbReference>